<organism evidence="2">
    <name type="scientific">uncultured Phycisphaerae bacterium</name>
    <dbReference type="NCBI Taxonomy" id="904963"/>
    <lineage>
        <taxon>Bacteria</taxon>
        <taxon>Pseudomonadati</taxon>
        <taxon>Planctomycetota</taxon>
        <taxon>Phycisphaerae</taxon>
        <taxon>environmental samples</taxon>
    </lineage>
</organism>
<evidence type="ECO:0000256" key="1">
    <source>
        <dbReference type="SAM" id="MobiDB-lite"/>
    </source>
</evidence>
<dbReference type="AlphaFoldDB" id="A0A6J4PII0"/>
<dbReference type="EMBL" id="CADCUQ010000575">
    <property type="protein sequence ID" value="CAA9415474.1"/>
    <property type="molecule type" value="Genomic_DNA"/>
</dbReference>
<protein>
    <submittedName>
        <fullName evidence="2">Uncharacterized protein</fullName>
    </submittedName>
</protein>
<evidence type="ECO:0000313" key="2">
    <source>
        <dbReference type="EMBL" id="CAA9415474.1"/>
    </source>
</evidence>
<gene>
    <name evidence="2" type="ORF">AVDCRST_MAG64-2611</name>
</gene>
<feature type="compositionally biased region" description="Basic and acidic residues" evidence="1">
    <location>
        <begin position="54"/>
        <end position="65"/>
    </location>
</feature>
<sequence length="264" mass="27773">MLAEEADGVAHVLGARGAVQADDVDLEGLERGEHGGDVRAQEHLAAVGQQGDGDLDRQRPPDVREGLAGAEDGGLDLEDVLRRLDHDQVGAALGETARLLLEDSDEVAEADAAERGVVGRGQEAGRADRAGDEAVLADGGAGDLRRAAVDLERVLVEPPLLELEARRLEGVGLHDLRARLDHRLVHALDDVGAVEHQRLVTAAGEPVVLLEGEVELLEGGTHAAVEDDDAGVDRLTVVAHVSGILADFGPTLTHLWQGWLTSSL</sequence>
<accession>A0A6J4PII0</accession>
<feature type="region of interest" description="Disordered" evidence="1">
    <location>
        <begin position="46"/>
        <end position="70"/>
    </location>
</feature>
<name>A0A6J4PII0_9BACT</name>
<reference evidence="2" key="1">
    <citation type="submission" date="2020-02" db="EMBL/GenBank/DDBJ databases">
        <authorList>
            <person name="Meier V. D."/>
        </authorList>
    </citation>
    <scope>NUCLEOTIDE SEQUENCE</scope>
    <source>
        <strain evidence="2">AVDCRST_MAG64</strain>
    </source>
</reference>
<proteinExistence type="predicted"/>